<reference evidence="14" key="1">
    <citation type="submission" date="2021-05" db="EMBL/GenBank/DDBJ databases">
        <title>Genomic insights into ecological role and evolution of a novel Thermoplasmata order Candidatus Sysuiplasmatales.</title>
        <authorList>
            <person name="Yuan Y."/>
        </authorList>
    </citation>
    <scope>NUCLEOTIDE SEQUENCE</scope>
    <source>
        <strain evidence="14">TUT19-bin139</strain>
    </source>
</reference>
<organism evidence="14 15">
    <name type="scientific">Candidatus Sysuiplasma superficiale</name>
    <dbReference type="NCBI Taxonomy" id="2823368"/>
    <lineage>
        <taxon>Archaea</taxon>
        <taxon>Methanobacteriati</taxon>
        <taxon>Thermoplasmatota</taxon>
        <taxon>Thermoplasmata</taxon>
        <taxon>Candidatus Sysuiplasmatales</taxon>
        <taxon>Candidatus Sysuiplasmataceae</taxon>
        <taxon>Candidatus Sysuiplasma</taxon>
    </lineage>
</organism>
<name>A0A8J7YP08_9ARCH</name>
<comment type="catalytic activity">
    <reaction evidence="9 11">
        <text>Couples ATP hydrolysis with the unwinding of duplex DNA by translocating in the 3'-5' direction.</text>
        <dbReference type="EC" id="5.6.2.4"/>
    </reaction>
</comment>
<accession>A0A8J7YP08</accession>
<dbReference type="AlphaFoldDB" id="A0A8J7YP08"/>
<dbReference type="SUPFAM" id="SSF52540">
    <property type="entry name" value="P-loop containing nucleoside triphosphate hydrolases"/>
    <property type="match status" value="1"/>
</dbReference>
<evidence type="ECO:0000256" key="8">
    <source>
        <dbReference type="ARBA" id="ARBA00023235"/>
    </source>
</evidence>
<dbReference type="InterPro" id="IPR022965">
    <property type="entry name" value="Helicase_Hel308"/>
</dbReference>
<evidence type="ECO:0000256" key="2">
    <source>
        <dbReference type="ARBA" id="ARBA00022763"/>
    </source>
</evidence>
<dbReference type="InterPro" id="IPR050474">
    <property type="entry name" value="Hel308_SKI2-like"/>
</dbReference>
<keyword evidence="1 11" id="KW-0547">Nucleotide-binding</keyword>
<gene>
    <name evidence="11" type="primary">hel308</name>
    <name evidence="14" type="ORF">KIY12_05985</name>
</gene>
<evidence type="ECO:0000256" key="5">
    <source>
        <dbReference type="ARBA" id="ARBA00022840"/>
    </source>
</evidence>
<dbReference type="Pfam" id="PF00270">
    <property type="entry name" value="DEAD"/>
    <property type="match status" value="1"/>
</dbReference>
<dbReference type="Proteomes" id="UP000750197">
    <property type="component" value="Unassembled WGS sequence"/>
</dbReference>
<dbReference type="InterPro" id="IPR001650">
    <property type="entry name" value="Helicase_C-like"/>
</dbReference>
<dbReference type="GO" id="GO:0005524">
    <property type="term" value="F:ATP binding"/>
    <property type="evidence" value="ECO:0007669"/>
    <property type="project" value="UniProtKB-UniRule"/>
</dbReference>
<dbReference type="PROSITE" id="PS51194">
    <property type="entry name" value="HELICASE_CTER"/>
    <property type="match status" value="1"/>
</dbReference>
<dbReference type="SUPFAM" id="SSF158702">
    <property type="entry name" value="Sec63 N-terminal domain-like"/>
    <property type="match status" value="1"/>
</dbReference>
<protein>
    <recommendedName>
        <fullName evidence="11">ATP-dependent DNA helicase Hel308</fullName>
        <ecNumber evidence="11">5.6.2.4</ecNumber>
    </recommendedName>
    <alternativeName>
        <fullName evidence="11">DNA 3'-5' helicase Hel308</fullName>
    </alternativeName>
</protein>
<evidence type="ECO:0000256" key="3">
    <source>
        <dbReference type="ARBA" id="ARBA00022801"/>
    </source>
</evidence>
<evidence type="ECO:0000256" key="10">
    <source>
        <dbReference type="ARBA" id="ARBA00048988"/>
    </source>
</evidence>
<comment type="catalytic activity">
    <reaction evidence="10 11">
        <text>ATP + H2O = ADP + phosphate + H(+)</text>
        <dbReference type="Rhea" id="RHEA:13065"/>
        <dbReference type="ChEBI" id="CHEBI:15377"/>
        <dbReference type="ChEBI" id="CHEBI:15378"/>
        <dbReference type="ChEBI" id="CHEBI:30616"/>
        <dbReference type="ChEBI" id="CHEBI:43474"/>
        <dbReference type="ChEBI" id="CHEBI:456216"/>
        <dbReference type="EC" id="5.6.2.4"/>
    </reaction>
</comment>
<dbReference type="EMBL" id="JAHEAC010000048">
    <property type="protein sequence ID" value="MBX8644255.1"/>
    <property type="molecule type" value="Genomic_DNA"/>
</dbReference>
<evidence type="ECO:0000313" key="14">
    <source>
        <dbReference type="EMBL" id="MBX8644255.1"/>
    </source>
</evidence>
<dbReference type="Gene3D" id="1.10.150.20">
    <property type="entry name" value="5' to 3' exonuclease, C-terminal subdomain"/>
    <property type="match status" value="1"/>
</dbReference>
<evidence type="ECO:0000256" key="6">
    <source>
        <dbReference type="ARBA" id="ARBA00023125"/>
    </source>
</evidence>
<dbReference type="Pfam" id="PF20470">
    <property type="entry name" value="HTH_61"/>
    <property type="match status" value="1"/>
</dbReference>
<dbReference type="GO" id="GO:0003677">
    <property type="term" value="F:DNA binding"/>
    <property type="evidence" value="ECO:0007669"/>
    <property type="project" value="UniProtKB-UniRule"/>
</dbReference>
<dbReference type="HAMAP" id="MF_00442">
    <property type="entry name" value="Helicase_Hel308"/>
    <property type="match status" value="1"/>
</dbReference>
<dbReference type="SMART" id="SM00490">
    <property type="entry name" value="HELICc"/>
    <property type="match status" value="1"/>
</dbReference>
<dbReference type="GO" id="GO:0043138">
    <property type="term" value="F:3'-5' DNA helicase activity"/>
    <property type="evidence" value="ECO:0007669"/>
    <property type="project" value="UniProtKB-UniRule"/>
</dbReference>
<keyword evidence="5 11" id="KW-0067">ATP-binding</keyword>
<dbReference type="InterPro" id="IPR014001">
    <property type="entry name" value="Helicase_ATP-bd"/>
</dbReference>
<dbReference type="GO" id="GO:0016818">
    <property type="term" value="F:hydrolase activity, acting on acid anhydrides, in phosphorus-containing anhydrides"/>
    <property type="evidence" value="ECO:0007669"/>
    <property type="project" value="UniProtKB-UniRule"/>
</dbReference>
<evidence type="ECO:0000259" key="12">
    <source>
        <dbReference type="PROSITE" id="PS51192"/>
    </source>
</evidence>
<comment type="similarity">
    <text evidence="11">Belongs to the helicase family. Hel308 subfamily.</text>
</comment>
<dbReference type="PANTHER" id="PTHR47961:SF10">
    <property type="entry name" value="ATP-DEPENDENT DNA HELICASE HEL308"/>
    <property type="match status" value="1"/>
</dbReference>
<evidence type="ECO:0000259" key="13">
    <source>
        <dbReference type="PROSITE" id="PS51194"/>
    </source>
</evidence>
<dbReference type="Pfam" id="PF14520">
    <property type="entry name" value="HHH_5"/>
    <property type="match status" value="1"/>
</dbReference>
<dbReference type="InterPro" id="IPR027417">
    <property type="entry name" value="P-loop_NTPase"/>
</dbReference>
<dbReference type="InterPro" id="IPR036390">
    <property type="entry name" value="WH_DNA-bd_sf"/>
</dbReference>
<keyword evidence="3 11" id="KW-0378">Hydrolase</keyword>
<keyword evidence="8 11" id="KW-0413">Isomerase</keyword>
<dbReference type="SMART" id="SM00487">
    <property type="entry name" value="DEXDc"/>
    <property type="match status" value="1"/>
</dbReference>
<evidence type="ECO:0000256" key="9">
    <source>
        <dbReference type="ARBA" id="ARBA00034617"/>
    </source>
</evidence>
<dbReference type="InterPro" id="IPR011545">
    <property type="entry name" value="DEAD/DEAH_box_helicase_dom"/>
</dbReference>
<dbReference type="Gene3D" id="3.40.50.300">
    <property type="entry name" value="P-loop containing nucleotide triphosphate hydrolases"/>
    <property type="match status" value="2"/>
</dbReference>
<feature type="binding site" evidence="11">
    <location>
        <position position="28"/>
    </location>
    <ligand>
        <name>ATP</name>
        <dbReference type="ChEBI" id="CHEBI:30616"/>
    </ligand>
</feature>
<keyword evidence="2 11" id="KW-0227">DNA damage</keyword>
<dbReference type="InterPro" id="IPR048772">
    <property type="entry name" value="Hel308-like_dom4"/>
</dbReference>
<comment type="caution">
    <text evidence="14">The sequence shown here is derived from an EMBL/GenBank/DDBJ whole genome shotgun (WGS) entry which is preliminary data.</text>
</comment>
<evidence type="ECO:0000256" key="7">
    <source>
        <dbReference type="ARBA" id="ARBA00023204"/>
    </source>
</evidence>
<dbReference type="PROSITE" id="PS51192">
    <property type="entry name" value="HELICASE_ATP_BIND_1"/>
    <property type="match status" value="1"/>
</dbReference>
<dbReference type="InterPro" id="IPR046931">
    <property type="entry name" value="HTH_61"/>
</dbReference>
<keyword evidence="7 11" id="KW-0234">DNA repair</keyword>
<keyword evidence="4 11" id="KW-0347">Helicase</keyword>
<dbReference type="EC" id="5.6.2.4" evidence="11"/>
<evidence type="ECO:0000313" key="15">
    <source>
        <dbReference type="Proteomes" id="UP000750197"/>
    </source>
</evidence>
<comment type="function">
    <text evidence="11">DNA-dependent ATPase and 3'-5' DNA helicase that may be involved in repair of stalled replication forks.</text>
</comment>
<feature type="domain" description="Helicase ATP-binding" evidence="12">
    <location>
        <begin position="32"/>
        <end position="198"/>
    </location>
</feature>
<dbReference type="GO" id="GO:0006281">
    <property type="term" value="P:DNA repair"/>
    <property type="evidence" value="ECO:0007669"/>
    <property type="project" value="UniProtKB-UniRule"/>
</dbReference>
<proteinExistence type="inferred from homology"/>
<evidence type="ECO:0000256" key="11">
    <source>
        <dbReference type="HAMAP-Rule" id="MF_00442"/>
    </source>
</evidence>
<comment type="subunit">
    <text evidence="11">Monomer.</text>
</comment>
<dbReference type="Gene3D" id="1.10.3380.30">
    <property type="match status" value="1"/>
</dbReference>
<dbReference type="Pfam" id="PF00271">
    <property type="entry name" value="Helicase_C"/>
    <property type="match status" value="1"/>
</dbReference>
<evidence type="ECO:0000256" key="4">
    <source>
        <dbReference type="ARBA" id="ARBA00022806"/>
    </source>
</evidence>
<dbReference type="CDD" id="cd18795">
    <property type="entry name" value="SF2_C_Ski2"/>
    <property type="match status" value="1"/>
</dbReference>
<keyword evidence="6 11" id="KW-0238">DNA-binding</keyword>
<dbReference type="SUPFAM" id="SSF46785">
    <property type="entry name" value="Winged helix' DNA-binding domain"/>
    <property type="match status" value="1"/>
</dbReference>
<sequence>MTPREIGIDDKASSILTRQGITKLYPTQEKTLPHVLAGKNLVAAVPTASGKSLIGYLALIRAAKSGHKGMYIVPLRALASEKYEELKMFEEMGIRVTVSTGDLDSSGERLGGYDIIVATSEKADSLLRHSAQWIRDIAVLVVDEIHMINDPDRGPTLEMVIARLRKTVPNIQIIGLSATIKNSADIAEWLDAEHVSTDWRPVNLKTGTYFDGEIFFTNNERRELGGNADGLWSLIKDSVERGGQALVFVNTRKSTENVAAKYSAQMRALLDEQYDDQDLTIDEDGEEDRTEISKSLLRYVRCGIGFHHAGLTAKQRALVERLFKQGKIKCLVATPTLAAGINLPARTVIIRDIFRYDSQVGNTLIPVAEIKQMLGRAGRPKYDKYGEAIIVAKTRDQASMILDEYLLGEPDAINSQIGNERSLRTHVLSAISTRTANSQEELREFFSLSFFAHLNDFSILEDSVYSIIEYLRRNEMIVDEGGRLRATVFGKRVSDLYIDPESAVIMRYAITRYRPEKKLGFLHSICSTPDMIPLYCRNSEIYELNEIAENRKGELFSTIDGASDPGLYLSQLKTALLLKDWIGEESEETILNRYDIYPGDLRNKAETASWLVSSAAELSDIISPENCDALHLLSMQIEKGVSERLIDLSTIKYVGRTRALTLYRNNFRTRAEVAKADAASIASLPGFGPGIAAQIIENAKRSRKKIPLREDENKIPEDWFFSE</sequence>
<feature type="domain" description="Helicase C-terminal" evidence="13">
    <location>
        <begin position="230"/>
        <end position="429"/>
    </location>
</feature>
<evidence type="ECO:0000256" key="1">
    <source>
        <dbReference type="ARBA" id="ARBA00022741"/>
    </source>
</evidence>
<dbReference type="Pfam" id="PF21280">
    <property type="entry name" value="Helicase_dom4_arc"/>
    <property type="match status" value="1"/>
</dbReference>
<dbReference type="PANTHER" id="PTHR47961">
    <property type="entry name" value="DNA POLYMERASE THETA, PUTATIVE (AFU_ORTHOLOGUE AFUA_1G05260)-RELATED"/>
    <property type="match status" value="1"/>
</dbReference>